<dbReference type="Proteomes" id="UP000001556">
    <property type="component" value="Chromosome"/>
</dbReference>
<dbReference type="STRING" id="349161.Dred_0860"/>
<proteinExistence type="predicted"/>
<keyword evidence="2" id="KW-1185">Reference proteome</keyword>
<protein>
    <submittedName>
        <fullName evidence="1">Uncharacterized protein</fullName>
    </submittedName>
</protein>
<dbReference type="KEGG" id="drm:Dred_0860"/>
<dbReference type="eggNOG" id="COG3209">
    <property type="taxonomic scope" value="Bacteria"/>
</dbReference>
<dbReference type="AlphaFoldDB" id="A4J2U5"/>
<evidence type="ECO:0000313" key="2">
    <source>
        <dbReference type="Proteomes" id="UP000001556"/>
    </source>
</evidence>
<evidence type="ECO:0000313" key="1">
    <source>
        <dbReference type="EMBL" id="ABO49398.1"/>
    </source>
</evidence>
<reference evidence="1 2" key="1">
    <citation type="submission" date="2007-03" db="EMBL/GenBank/DDBJ databases">
        <title>Complete sequence of Desulfotomaculum reducens MI-1.</title>
        <authorList>
            <consortium name="US DOE Joint Genome Institute"/>
            <person name="Copeland A."/>
            <person name="Lucas S."/>
            <person name="Lapidus A."/>
            <person name="Barry K."/>
            <person name="Detter J.C."/>
            <person name="Glavina del Rio T."/>
            <person name="Hammon N."/>
            <person name="Israni S."/>
            <person name="Dalin E."/>
            <person name="Tice H."/>
            <person name="Pitluck S."/>
            <person name="Sims D."/>
            <person name="Brettin T."/>
            <person name="Bruce D."/>
            <person name="Han C."/>
            <person name="Tapia R."/>
            <person name="Schmutz J."/>
            <person name="Larimer F."/>
            <person name="Land M."/>
            <person name="Hauser L."/>
            <person name="Kyrpides N."/>
            <person name="Kim E."/>
            <person name="Tebo B.M."/>
            <person name="Richardson P."/>
        </authorList>
    </citation>
    <scope>NUCLEOTIDE SEQUENCE [LARGE SCALE GENOMIC DNA]</scope>
    <source>
        <strain evidence="1 2">MI-1</strain>
    </source>
</reference>
<dbReference type="HOGENOM" id="CLU_1882417_0_0_9"/>
<accession>A4J2U5</accession>
<gene>
    <name evidence="1" type="ordered locus">Dred_0860</name>
</gene>
<sequence length="135" mass="15085">MNSDPFRLAQQGSSQENNVMKTTNLYKGAVAFPLFLASMDSQDDLQVSVVASYQSNVKNMVESSLTSVKSFAGNSITYTYEKEETQIGDCSYTRAIRLIKVVSTFGETAEIVYKDKEAFECIWPHYSKSSKNDFG</sequence>
<name>A4J2U5_DESRM</name>
<dbReference type="OrthoDB" id="9815752at2"/>
<dbReference type="EMBL" id="CP000612">
    <property type="protein sequence ID" value="ABO49398.1"/>
    <property type="molecule type" value="Genomic_DNA"/>
</dbReference>
<organism evidence="1 2">
    <name type="scientific">Desulforamulus reducens (strain ATCC BAA-1160 / DSM 100696 / MI-1)</name>
    <name type="common">Desulfotomaculum reducens</name>
    <dbReference type="NCBI Taxonomy" id="349161"/>
    <lineage>
        <taxon>Bacteria</taxon>
        <taxon>Bacillati</taxon>
        <taxon>Bacillota</taxon>
        <taxon>Clostridia</taxon>
        <taxon>Eubacteriales</taxon>
        <taxon>Peptococcaceae</taxon>
        <taxon>Desulforamulus</taxon>
    </lineage>
</organism>
<dbReference type="RefSeq" id="WP_011877229.1">
    <property type="nucleotide sequence ID" value="NC_009253.1"/>
</dbReference>